<protein>
    <submittedName>
        <fullName evidence="1">Uncharacterized protein</fullName>
    </submittedName>
</protein>
<evidence type="ECO:0000313" key="2">
    <source>
        <dbReference type="Proteomes" id="UP001576774"/>
    </source>
</evidence>
<keyword evidence="2" id="KW-1185">Reference proteome</keyword>
<evidence type="ECO:0000313" key="1">
    <source>
        <dbReference type="EMBL" id="MFB2881393.1"/>
    </source>
</evidence>
<reference evidence="1 2" key="1">
    <citation type="submission" date="2024-09" db="EMBL/GenBank/DDBJ databases">
        <title>Floridaenema gen nov. (Aerosakkonemataceae, Aerosakkonematales ord. nov., Cyanobacteria) from benthic tropical and subtropical fresh waters, with the description of four new species.</title>
        <authorList>
            <person name="Moretto J.A."/>
            <person name="Berthold D.E."/>
            <person name="Lefler F.W."/>
            <person name="Huang I.-S."/>
            <person name="Laughinghouse H. IV."/>
        </authorList>
    </citation>
    <scope>NUCLEOTIDE SEQUENCE [LARGE SCALE GENOMIC DNA]</scope>
    <source>
        <strain evidence="1 2">BLCC-F46</strain>
    </source>
</reference>
<name>A0ABV4XF28_9CYAN</name>
<organism evidence="1 2">
    <name type="scientific">Floridaenema aerugineum BLCC-F46</name>
    <dbReference type="NCBI Taxonomy" id="3153654"/>
    <lineage>
        <taxon>Bacteria</taxon>
        <taxon>Bacillati</taxon>
        <taxon>Cyanobacteriota</taxon>
        <taxon>Cyanophyceae</taxon>
        <taxon>Oscillatoriophycideae</taxon>
        <taxon>Aerosakkonematales</taxon>
        <taxon>Aerosakkonemataceae</taxon>
        <taxon>Floridanema</taxon>
        <taxon>Floridanema aerugineum</taxon>
    </lineage>
</organism>
<dbReference type="Proteomes" id="UP001576774">
    <property type="component" value="Unassembled WGS sequence"/>
</dbReference>
<dbReference type="EMBL" id="JBHFNQ010000222">
    <property type="protein sequence ID" value="MFB2881393.1"/>
    <property type="molecule type" value="Genomic_DNA"/>
</dbReference>
<comment type="caution">
    <text evidence="1">The sequence shown here is derived from an EMBL/GenBank/DDBJ whole genome shotgun (WGS) entry which is preliminary data.</text>
</comment>
<proteinExistence type="predicted"/>
<accession>A0ABV4XF28</accession>
<sequence length="40" mass="4764">MSPTALLTHEEHKQIAIPQGDWVIRIQREYEPEGWRYVAD</sequence>
<dbReference type="RefSeq" id="WP_413274377.1">
    <property type="nucleotide sequence ID" value="NZ_JBHFNQ010000222.1"/>
</dbReference>
<gene>
    <name evidence="1" type="ORF">ACE1CC_31460</name>
</gene>